<dbReference type="RefSeq" id="XP_003031803.1">
    <property type="nucleotide sequence ID" value="XM_003031757.1"/>
</dbReference>
<dbReference type="PANTHER" id="PTHR11999">
    <property type="entry name" value="GROUP II PYRIDOXAL-5-PHOSPHATE DECARBOXYLASE"/>
    <property type="match status" value="1"/>
</dbReference>
<evidence type="ECO:0000256" key="3">
    <source>
        <dbReference type="ARBA" id="ARBA00022793"/>
    </source>
</evidence>
<accession>D8Q534</accession>
<keyword evidence="4 6" id="KW-0663">Pyridoxal phosphate</keyword>
<dbReference type="InterPro" id="IPR010977">
    <property type="entry name" value="Aromatic_deC"/>
</dbReference>
<evidence type="ECO:0000256" key="4">
    <source>
        <dbReference type="ARBA" id="ARBA00022898"/>
    </source>
</evidence>
<dbReference type="GeneID" id="9589809"/>
<dbReference type="Gene3D" id="3.90.1150.10">
    <property type="entry name" value="Aspartate Aminotransferase, domain 1"/>
    <property type="match status" value="1"/>
</dbReference>
<dbReference type="KEGG" id="scm:SCHCO_02688731"/>
<dbReference type="Gene3D" id="3.40.640.10">
    <property type="entry name" value="Type I PLP-dependent aspartate aminotransferase-like (Major domain)"/>
    <property type="match status" value="1"/>
</dbReference>
<name>D8Q534_SCHCM</name>
<dbReference type="Pfam" id="PF00282">
    <property type="entry name" value="Pyridoxal_deC"/>
    <property type="match status" value="1"/>
</dbReference>
<evidence type="ECO:0000256" key="6">
    <source>
        <dbReference type="PIRSR" id="PIRSR602129-50"/>
    </source>
</evidence>
<evidence type="ECO:0000256" key="2">
    <source>
        <dbReference type="ARBA" id="ARBA00009533"/>
    </source>
</evidence>
<dbReference type="OrthoDB" id="639767at2759"/>
<keyword evidence="9" id="KW-1185">Reference proteome</keyword>
<dbReference type="InterPro" id="IPR002129">
    <property type="entry name" value="PyrdxlP-dep_de-COase"/>
</dbReference>
<dbReference type="AlphaFoldDB" id="D8Q534"/>
<dbReference type="GO" id="GO:0016831">
    <property type="term" value="F:carboxy-lyase activity"/>
    <property type="evidence" value="ECO:0007669"/>
    <property type="project" value="UniProtKB-KW"/>
</dbReference>
<dbReference type="OMA" id="NPGFNWS"/>
<evidence type="ECO:0008006" key="10">
    <source>
        <dbReference type="Google" id="ProtNLM"/>
    </source>
</evidence>
<dbReference type="Proteomes" id="UP000007431">
    <property type="component" value="Unassembled WGS sequence"/>
</dbReference>
<dbReference type="GO" id="GO:0019752">
    <property type="term" value="P:carboxylic acid metabolic process"/>
    <property type="evidence" value="ECO:0007669"/>
    <property type="project" value="InterPro"/>
</dbReference>
<keyword evidence="5 7" id="KW-0456">Lyase</keyword>
<dbReference type="InterPro" id="IPR015424">
    <property type="entry name" value="PyrdxlP-dep_Trfase"/>
</dbReference>
<dbReference type="InParanoid" id="D8Q534"/>
<protein>
    <recommendedName>
        <fullName evidence="10">Aromatic-L-amino-acid decarboxylase</fullName>
    </recommendedName>
</protein>
<dbReference type="VEuPathDB" id="FungiDB:SCHCODRAFT_02688731"/>
<keyword evidence="3" id="KW-0210">Decarboxylase</keyword>
<gene>
    <name evidence="8" type="ORF">SCHCODRAFT_15828</name>
</gene>
<evidence type="ECO:0000256" key="5">
    <source>
        <dbReference type="ARBA" id="ARBA00023239"/>
    </source>
</evidence>
<dbReference type="InterPro" id="IPR015421">
    <property type="entry name" value="PyrdxlP-dep_Trfase_major"/>
</dbReference>
<dbReference type="STRING" id="578458.D8Q534"/>
<dbReference type="PRINTS" id="PR00800">
    <property type="entry name" value="YHDCRBOXLASE"/>
</dbReference>
<dbReference type="HOGENOM" id="CLU_011856_3_1_1"/>
<dbReference type="eggNOG" id="KOG0628">
    <property type="taxonomic scope" value="Eukaryota"/>
</dbReference>
<evidence type="ECO:0000256" key="7">
    <source>
        <dbReference type="RuleBase" id="RU000382"/>
    </source>
</evidence>
<feature type="modified residue" description="N6-(pyridoxal phosphate)lysine" evidence="6">
    <location>
        <position position="302"/>
    </location>
</feature>
<proteinExistence type="inferred from homology"/>
<evidence type="ECO:0000313" key="8">
    <source>
        <dbReference type="EMBL" id="EFI96900.1"/>
    </source>
</evidence>
<dbReference type="GO" id="GO:0030170">
    <property type="term" value="F:pyridoxal phosphate binding"/>
    <property type="evidence" value="ECO:0007669"/>
    <property type="project" value="InterPro"/>
</dbReference>
<dbReference type="Gene3D" id="1.20.1340.10">
    <property type="entry name" value="dopa decarboxylase, N-terminal domain"/>
    <property type="match status" value="1"/>
</dbReference>
<comment type="similarity">
    <text evidence="2 7">Belongs to the group II decarboxylase family.</text>
</comment>
<evidence type="ECO:0000313" key="9">
    <source>
        <dbReference type="Proteomes" id="UP000007431"/>
    </source>
</evidence>
<dbReference type="SUPFAM" id="SSF53383">
    <property type="entry name" value="PLP-dependent transferases"/>
    <property type="match status" value="1"/>
</dbReference>
<dbReference type="GO" id="GO:0005737">
    <property type="term" value="C:cytoplasm"/>
    <property type="evidence" value="ECO:0007669"/>
    <property type="project" value="TreeGrafter"/>
</dbReference>
<organism evidence="9">
    <name type="scientific">Schizophyllum commune (strain H4-8 / FGSC 9210)</name>
    <name type="common">Split gill fungus</name>
    <dbReference type="NCBI Taxonomy" id="578458"/>
    <lineage>
        <taxon>Eukaryota</taxon>
        <taxon>Fungi</taxon>
        <taxon>Dikarya</taxon>
        <taxon>Basidiomycota</taxon>
        <taxon>Agaricomycotina</taxon>
        <taxon>Agaricomycetes</taxon>
        <taxon>Agaricomycetidae</taxon>
        <taxon>Agaricales</taxon>
        <taxon>Schizophyllaceae</taxon>
        <taxon>Schizophyllum</taxon>
    </lineage>
</organism>
<dbReference type="PANTHER" id="PTHR11999:SF70">
    <property type="entry name" value="MIP05841P"/>
    <property type="match status" value="1"/>
</dbReference>
<reference evidence="8 9" key="1">
    <citation type="journal article" date="2010" name="Nat. Biotechnol.">
        <title>Genome sequence of the model mushroom Schizophyllum commune.</title>
        <authorList>
            <person name="Ohm R.A."/>
            <person name="de Jong J.F."/>
            <person name="Lugones L.G."/>
            <person name="Aerts A."/>
            <person name="Kothe E."/>
            <person name="Stajich J.E."/>
            <person name="de Vries R.P."/>
            <person name="Record E."/>
            <person name="Levasseur A."/>
            <person name="Baker S.E."/>
            <person name="Bartholomew K.A."/>
            <person name="Coutinho P.M."/>
            <person name="Erdmann S."/>
            <person name="Fowler T.J."/>
            <person name="Gathman A.C."/>
            <person name="Lombard V."/>
            <person name="Henrissat B."/>
            <person name="Knabe N."/>
            <person name="Kuees U."/>
            <person name="Lilly W.W."/>
            <person name="Lindquist E."/>
            <person name="Lucas S."/>
            <person name="Magnuson J.K."/>
            <person name="Piumi F."/>
            <person name="Raudaskoski M."/>
            <person name="Salamov A."/>
            <person name="Schmutz J."/>
            <person name="Schwarze F.W.M.R."/>
            <person name="vanKuyk P.A."/>
            <person name="Horton J.S."/>
            <person name="Grigoriev I.V."/>
            <person name="Woesten H.A.B."/>
        </authorList>
    </citation>
    <scope>NUCLEOTIDE SEQUENCE [LARGE SCALE GENOMIC DNA]</scope>
    <source>
        <strain evidence="9">H4-8 / FGSC 9210</strain>
    </source>
</reference>
<dbReference type="EMBL" id="GL377306">
    <property type="protein sequence ID" value="EFI96900.1"/>
    <property type="molecule type" value="Genomic_DNA"/>
</dbReference>
<evidence type="ECO:0000256" key="1">
    <source>
        <dbReference type="ARBA" id="ARBA00001933"/>
    </source>
</evidence>
<dbReference type="InterPro" id="IPR015422">
    <property type="entry name" value="PyrdxlP-dep_Trfase_small"/>
</dbReference>
<dbReference type="PROSITE" id="PS00392">
    <property type="entry name" value="DDC_GAD_HDC_YDC"/>
    <property type="match status" value="1"/>
</dbReference>
<dbReference type="InterPro" id="IPR021115">
    <property type="entry name" value="Pyridoxal-P_BS"/>
</dbReference>
<sequence>MVLDIEEFRKAGYAAIDQICDHFYSLQEQPVVAAVEPGYLAKLIPGSPPQEGEPFENIAADYKRCILPGITHWSHPSFFAYFPTACTFEGILADLYSSAVSNPGFNWICSPACTELEVIVMDWAAQLFGLDKAFLNSSTSGGGCLQTTASESALIAAVAARNTYMDSHPQARHEDLVMLCTTQTHSLALKAGRVLGLAVRTIDVEAKDAYGLRGEGLAQAIADEQAKGHRPFFLIATIGTTSSGAIDNIAEIREVVSGHPDIWLHVDAAWAGVALSLPEKREELYLADINSAANSLCINFHKWGLVNFDCSTLWVRDRLTLTQALDVTPLYLRTKEAEAGTVTDFRNWHLALGRRFRSLKLWFVLRSYGVEGFQAHIRKGIALNEVFVSLIKQSERLVLAAPPSLGLTVFRMVPAAWQKEADQVKIEQPAVSKAADEAVVHAAAELTESKTPNALTQALWDRLDRRRGELFLSQTSLNGVHCVRLAVGAARTEEEHVRRAFAIIEEEAAAVAAELDV</sequence>
<comment type="cofactor">
    <cofactor evidence="1 6 7">
        <name>pyridoxal 5'-phosphate</name>
        <dbReference type="ChEBI" id="CHEBI:597326"/>
    </cofactor>
</comment>
<dbReference type="GO" id="GO:0006520">
    <property type="term" value="P:amino acid metabolic process"/>
    <property type="evidence" value="ECO:0007669"/>
    <property type="project" value="InterPro"/>
</dbReference>